<protein>
    <submittedName>
        <fullName evidence="1">Uncharacterized protein</fullName>
    </submittedName>
</protein>
<dbReference type="GeneID" id="98181991"/>
<comment type="caution">
    <text evidence="1">The sequence shown here is derived from an EMBL/GenBank/DDBJ whole genome shotgun (WGS) entry which is preliminary data.</text>
</comment>
<proteinExistence type="predicted"/>
<accession>A0ABQ0GTN4</accession>
<gene>
    <name evidence="1" type="ORF">MFIFM68171_11249</name>
</gene>
<dbReference type="RefSeq" id="XP_070922769.1">
    <property type="nucleotide sequence ID" value="XM_071066668.1"/>
</dbReference>
<dbReference type="EMBL" id="BAAFSV010000006">
    <property type="protein sequence ID" value="GAB1321039.1"/>
    <property type="molecule type" value="Genomic_DNA"/>
</dbReference>
<name>A0ABQ0GTN4_9PEZI</name>
<sequence>MQSTMTHEKKESILHRVRHAITSKVQSKSANKVTAIADTFRLDVPGDNTFDWEEYYMMLRLNFPEPLDDDYNPATFHRPTPTEWIRHVNVPPETRAYMLSRLAANRTAKALMDTKDERKRKWPYP</sequence>
<reference evidence="1 2" key="1">
    <citation type="submission" date="2024-09" db="EMBL/GenBank/DDBJ databases">
        <title>Itraconazole resistance in Madurella fahalii resulting from another homologue of gene encoding cytochrome P450 14-alpha sterol demethylase (CYP51).</title>
        <authorList>
            <person name="Yoshioka I."/>
            <person name="Fahal A.H."/>
            <person name="Kaneko S."/>
            <person name="Yaguchi T."/>
        </authorList>
    </citation>
    <scope>NUCLEOTIDE SEQUENCE [LARGE SCALE GENOMIC DNA]</scope>
    <source>
        <strain evidence="1 2">IFM 68171</strain>
    </source>
</reference>
<keyword evidence="2" id="KW-1185">Reference proteome</keyword>
<organism evidence="1 2">
    <name type="scientific">Madurella fahalii</name>
    <dbReference type="NCBI Taxonomy" id="1157608"/>
    <lineage>
        <taxon>Eukaryota</taxon>
        <taxon>Fungi</taxon>
        <taxon>Dikarya</taxon>
        <taxon>Ascomycota</taxon>
        <taxon>Pezizomycotina</taxon>
        <taxon>Sordariomycetes</taxon>
        <taxon>Sordariomycetidae</taxon>
        <taxon>Sordariales</taxon>
        <taxon>Sordariales incertae sedis</taxon>
        <taxon>Madurella</taxon>
    </lineage>
</organism>
<evidence type="ECO:0000313" key="2">
    <source>
        <dbReference type="Proteomes" id="UP001628179"/>
    </source>
</evidence>
<evidence type="ECO:0000313" key="1">
    <source>
        <dbReference type="EMBL" id="GAB1321039.1"/>
    </source>
</evidence>
<dbReference type="Proteomes" id="UP001628179">
    <property type="component" value="Unassembled WGS sequence"/>
</dbReference>